<keyword evidence="1" id="KW-0812">Transmembrane</keyword>
<keyword evidence="1" id="KW-1133">Transmembrane helix</keyword>
<feature type="transmembrane region" description="Helical" evidence="1">
    <location>
        <begin position="6"/>
        <end position="22"/>
    </location>
</feature>
<comment type="caution">
    <text evidence="2">The sequence shown here is derived from an EMBL/GenBank/DDBJ whole genome shotgun (WGS) entry which is preliminary data.</text>
</comment>
<sequence length="113" mass="13327">MLVWLFIVILMIAVLILIVLQFRKEQNLLQDESQHHKLEEKVVMLESNLKKTLEIMQDLAKSVQLDRELLNQTVQKSKLLELQNAELIALITKYVGHAEDFKRINEFEQDDLK</sequence>
<dbReference type="AlphaFoldDB" id="A0A3A8END1"/>
<protein>
    <submittedName>
        <fullName evidence="2">Uncharacterized protein</fullName>
    </submittedName>
</protein>
<dbReference type="Proteomes" id="UP000269001">
    <property type="component" value="Unassembled WGS sequence"/>
</dbReference>
<organism evidence="2 3">
    <name type="scientific">Acinetobacter guerrae</name>
    <dbReference type="NCBI Taxonomy" id="1843371"/>
    <lineage>
        <taxon>Bacteria</taxon>
        <taxon>Pseudomonadati</taxon>
        <taxon>Pseudomonadota</taxon>
        <taxon>Gammaproteobacteria</taxon>
        <taxon>Moraxellales</taxon>
        <taxon>Moraxellaceae</taxon>
        <taxon>Acinetobacter</taxon>
    </lineage>
</organism>
<evidence type="ECO:0000313" key="3">
    <source>
        <dbReference type="Proteomes" id="UP000269001"/>
    </source>
</evidence>
<evidence type="ECO:0000313" key="2">
    <source>
        <dbReference type="EMBL" id="RKG35649.1"/>
    </source>
</evidence>
<gene>
    <name evidence="2" type="ORF">D7V21_01900</name>
</gene>
<dbReference type="RefSeq" id="WP_120368844.1">
    <property type="nucleotide sequence ID" value="NZ_RAXU01000002.1"/>
</dbReference>
<accession>A0A3A8END1</accession>
<reference evidence="2 3" key="1">
    <citation type="submission" date="2018-09" db="EMBL/GenBank/DDBJ databases">
        <title>The draft genome of Acinetobacter spp. strains.</title>
        <authorList>
            <person name="Qin J."/>
            <person name="Feng Y."/>
            <person name="Zong Z."/>
        </authorList>
    </citation>
    <scope>NUCLEOTIDE SEQUENCE [LARGE SCALE GENOMIC DNA]</scope>
    <source>
        <strain evidence="2 3">WCHAc060096</strain>
    </source>
</reference>
<keyword evidence="1" id="KW-0472">Membrane</keyword>
<evidence type="ECO:0000256" key="1">
    <source>
        <dbReference type="SAM" id="Phobius"/>
    </source>
</evidence>
<keyword evidence="3" id="KW-1185">Reference proteome</keyword>
<proteinExistence type="predicted"/>
<dbReference type="EMBL" id="RAXU01000002">
    <property type="protein sequence ID" value="RKG35649.1"/>
    <property type="molecule type" value="Genomic_DNA"/>
</dbReference>
<name>A0A3A8END1_9GAMM</name>